<accession>A0A8S5NX56</accession>
<protein>
    <submittedName>
        <fullName evidence="1">Response regulator protein</fullName>
    </submittedName>
</protein>
<evidence type="ECO:0000313" key="1">
    <source>
        <dbReference type="EMBL" id="DAD98956.1"/>
    </source>
</evidence>
<organism evidence="1">
    <name type="scientific">Siphoviridae sp. ctOba29</name>
    <dbReference type="NCBI Taxonomy" id="2825480"/>
    <lineage>
        <taxon>Viruses</taxon>
        <taxon>Duplodnaviria</taxon>
        <taxon>Heunggongvirae</taxon>
        <taxon>Uroviricota</taxon>
        <taxon>Caudoviricetes</taxon>
    </lineage>
</organism>
<dbReference type="EMBL" id="BK015271">
    <property type="protein sequence ID" value="DAD98956.1"/>
    <property type="molecule type" value="Genomic_DNA"/>
</dbReference>
<reference evidence="1" key="1">
    <citation type="journal article" date="2021" name="Proc. Natl. Acad. Sci. U.S.A.">
        <title>A Catalog of Tens of Thousands of Viruses from Human Metagenomes Reveals Hidden Associations with Chronic Diseases.</title>
        <authorList>
            <person name="Tisza M.J."/>
            <person name="Buck C.B."/>
        </authorList>
    </citation>
    <scope>NUCLEOTIDE SEQUENCE</scope>
    <source>
        <strain evidence="1">CtOba29</strain>
    </source>
</reference>
<proteinExistence type="predicted"/>
<sequence length="61" mass="6884">MHNIDIRRMAAGNGVKLWQIAEALGIADCSFSRKLRRELPTDEKTEIFEIIKQLAAKEGIS</sequence>
<name>A0A8S5NX56_9CAUD</name>